<feature type="chain" id="PRO_5046955955" evidence="1">
    <location>
        <begin position="21"/>
        <end position="745"/>
    </location>
</feature>
<dbReference type="PANTHER" id="PTHR10728">
    <property type="entry name" value="CYTOSOLIC PHOSPHOLIPASE A2"/>
    <property type="match status" value="1"/>
</dbReference>
<dbReference type="EMBL" id="CP069352">
    <property type="protein sequence ID" value="QRK81771.1"/>
    <property type="molecule type" value="Genomic_DNA"/>
</dbReference>
<dbReference type="Gene3D" id="3.40.1090.10">
    <property type="entry name" value="Cytosolic phospholipase A2 catalytic domain"/>
    <property type="match status" value="2"/>
</dbReference>
<keyword evidence="3" id="KW-1185">Reference proteome</keyword>
<dbReference type="PANTHER" id="PTHR10728:SF40">
    <property type="entry name" value="PATATIN FAMILY PROTEIN"/>
    <property type="match status" value="1"/>
</dbReference>
<dbReference type="SUPFAM" id="SSF52151">
    <property type="entry name" value="FabD/lysophospholipase-like"/>
    <property type="match status" value="1"/>
</dbReference>
<evidence type="ECO:0000313" key="2">
    <source>
        <dbReference type="EMBL" id="QRK81771.1"/>
    </source>
</evidence>
<sequence length="745" mass="82359">MSKVPSVYVPLYFILLSGCAAVPTQDEWLKKNSTYEVKSGYFGPARMDYLFRNEREGAGRRAPPNLGLALAGGGTKASSFAMGVLQGMHTTGLMEKVDILSTVSGGGYAGYWYYSRLVLDTGDEFRAPGKFSPARLNPFFADCLPSRYVEIFKGHPLNLERCPPENFTNYEQKVPITVPNAKDLNDPYRYQNYIRAYQDIFSTGRNMFGARSFNYDTTDEDGSINNEIVENSVLLVASAVINVIPNIVFDWQWNVSSTQRAYAKGIARTYGASPPLCQDDGCVKPLLTNGEIRREGDIKKARQLTFNDIRRTYEEKGAPMWIINATAGEDRSVLDVGEQSDLRFTSFEFTPYGFGSGLYGYKEGELEGITPTEAVVSSAAFFDDQQKGEMSTPWRNLAAAGMKVSTLNWGSSYRNPNVQDFAYFGHMALPFPLYYVDRLKAPKDSTFIHLSDGGQSENLGAYALIRRGVPNIIISDHAEDRGGNMHDVCRLKTQMREQGLSLRLPGLEGFGEFCTEKGEPTHAYDIYNWRHPVLLGCIVESPVDGGACVEPSAKEKAAGRYFARLFVIKPAIGSEAVVRSLRDVSKACSKDVGHCAEALSDACTKPVSNVESPMWANAKPASCEMYGFIQKNGPGTSGMANDDCPHFPQYGTVAMTVDSSPWMYGAMRDLAAYYTGRVGALFDAQGGVDINLFDTELAYQAQRPVELVPANEGSMFFSKRPPNTPYAILRFTLLHSLMLRTSVHF</sequence>
<accession>A0ABX7G9L4</accession>
<reference evidence="2 3" key="1">
    <citation type="submission" date="2021-02" db="EMBL/GenBank/DDBJ databases">
        <authorList>
            <person name="Cea Torrescassana E."/>
        </authorList>
    </citation>
    <scope>NUCLEOTIDE SEQUENCE [LARGE SCALE GENOMIC DNA]</scope>
    <source>
        <strain evidence="2 3">CT364</strain>
    </source>
</reference>
<reference evidence="2 3" key="2">
    <citation type="submission" date="2021-03" db="EMBL/GenBank/DDBJ databases">
        <title>P. granadensis CT364 genome publication.</title>
        <authorList>
            <person name="Stach J."/>
            <person name="Montero-Calasanz Md.C."/>
        </authorList>
    </citation>
    <scope>NUCLEOTIDE SEQUENCE [LARGE SCALE GENOMIC DNA]</scope>
    <source>
        <strain evidence="2 3">CT364</strain>
    </source>
</reference>
<name>A0ABX7G9L4_9PSED</name>
<evidence type="ECO:0000313" key="3">
    <source>
        <dbReference type="Proteomes" id="UP000663686"/>
    </source>
</evidence>
<feature type="signal peptide" evidence="1">
    <location>
        <begin position="1"/>
        <end position="20"/>
    </location>
</feature>
<proteinExistence type="predicted"/>
<organism evidence="2 3">
    <name type="scientific">Pseudomonas granadensis</name>
    <dbReference type="NCBI Taxonomy" id="1421430"/>
    <lineage>
        <taxon>Bacteria</taxon>
        <taxon>Pseudomonadati</taxon>
        <taxon>Pseudomonadota</taxon>
        <taxon>Gammaproteobacteria</taxon>
        <taxon>Pseudomonadales</taxon>
        <taxon>Pseudomonadaceae</taxon>
        <taxon>Pseudomonas</taxon>
    </lineage>
</organism>
<dbReference type="RefSeq" id="WP_203417925.1">
    <property type="nucleotide sequence ID" value="NZ_CP069352.1"/>
</dbReference>
<evidence type="ECO:0000256" key="1">
    <source>
        <dbReference type="SAM" id="SignalP"/>
    </source>
</evidence>
<dbReference type="PROSITE" id="PS51257">
    <property type="entry name" value="PROKAR_LIPOPROTEIN"/>
    <property type="match status" value="1"/>
</dbReference>
<dbReference type="InterPro" id="IPR016035">
    <property type="entry name" value="Acyl_Trfase/lysoPLipase"/>
</dbReference>
<keyword evidence="1" id="KW-0732">Signal</keyword>
<protein>
    <submittedName>
        <fullName evidence="2">Patatin-like phospholipase family protein</fullName>
    </submittedName>
</protein>
<dbReference type="Proteomes" id="UP000663686">
    <property type="component" value="Chromosome"/>
</dbReference>
<gene>
    <name evidence="2" type="ORF">JN757_14320</name>
</gene>